<evidence type="ECO:0000256" key="3">
    <source>
        <dbReference type="SAM" id="MobiDB-lite"/>
    </source>
</evidence>
<evidence type="ECO:0000313" key="4">
    <source>
        <dbReference type="Proteomes" id="UP000515152"/>
    </source>
</evidence>
<keyword evidence="1" id="KW-0433">Leucine-rich repeat</keyword>
<evidence type="ECO:0000313" key="5">
    <source>
        <dbReference type="RefSeq" id="XP_031436436.2"/>
    </source>
</evidence>
<dbReference type="Proteomes" id="UP000515152">
    <property type="component" value="Chromosome 14"/>
</dbReference>
<name>A0A6P8GGM3_CLUHA</name>
<evidence type="ECO:0000256" key="2">
    <source>
        <dbReference type="ARBA" id="ARBA00022737"/>
    </source>
</evidence>
<dbReference type="OrthoDB" id="272549at2759"/>
<feature type="compositionally biased region" description="Basic and acidic residues" evidence="3">
    <location>
        <begin position="1"/>
        <end position="26"/>
    </location>
</feature>
<keyword evidence="4" id="KW-1185">Reference proteome</keyword>
<organism evidence="4 5">
    <name type="scientific">Clupea harengus</name>
    <name type="common">Atlantic herring</name>
    <dbReference type="NCBI Taxonomy" id="7950"/>
    <lineage>
        <taxon>Eukaryota</taxon>
        <taxon>Metazoa</taxon>
        <taxon>Chordata</taxon>
        <taxon>Craniata</taxon>
        <taxon>Vertebrata</taxon>
        <taxon>Euteleostomi</taxon>
        <taxon>Actinopterygii</taxon>
        <taxon>Neopterygii</taxon>
        <taxon>Teleostei</taxon>
        <taxon>Clupei</taxon>
        <taxon>Clupeiformes</taxon>
        <taxon>Clupeoidei</taxon>
        <taxon>Clupeidae</taxon>
        <taxon>Clupea</taxon>
    </lineage>
</organism>
<accession>A0A6P8GGM3</accession>
<sequence>MTKLQADKHTEHFSESTGKGRGDKRVSFPPDEEIVSGFAEYKDTQNADGCLTVADISSAYEQSCVKHQVEPNLKALEQIKLVATVGTRAGCLDLRGERLDYSSCESLEEILKSVPFDSINLQETELEENGASSLLEMILYYESACQLNVSSNLRMGPAGWSALSRLTRQSSCLWRLDACNMPMVEYPAQALSKALLASRLTVLHLENASLSGRPLFTLGRI</sequence>
<dbReference type="KEGG" id="char:105908223"/>
<feature type="region of interest" description="Disordered" evidence="3">
    <location>
        <begin position="1"/>
        <end position="29"/>
    </location>
</feature>
<dbReference type="PANTHER" id="PTHR24112">
    <property type="entry name" value="LEUCINE-RICH REPEAT, ISOFORM F-RELATED"/>
    <property type="match status" value="1"/>
</dbReference>
<proteinExistence type="predicted"/>
<protein>
    <submittedName>
        <fullName evidence="5">Protein phosphatase 1 regulatory subunit 37-like</fullName>
    </submittedName>
</protein>
<keyword evidence="2" id="KW-0677">Repeat</keyword>
<dbReference type="GeneID" id="105908223"/>
<evidence type="ECO:0000256" key="1">
    <source>
        <dbReference type="ARBA" id="ARBA00022614"/>
    </source>
</evidence>
<dbReference type="InterPro" id="IPR051279">
    <property type="entry name" value="PP1-Reg/Actin-Interact_Protein"/>
</dbReference>
<dbReference type="PANTHER" id="PTHR24112:SF9">
    <property type="entry name" value="PROTEIN PHOSPHATASE 1 REGULATORY SUBUNIT 37"/>
    <property type="match status" value="1"/>
</dbReference>
<reference evidence="5" key="1">
    <citation type="submission" date="2025-08" db="UniProtKB">
        <authorList>
            <consortium name="RefSeq"/>
        </authorList>
    </citation>
    <scope>IDENTIFICATION</scope>
</reference>
<dbReference type="AlphaFoldDB" id="A0A6P8GGM3"/>
<dbReference type="RefSeq" id="XP_031436436.2">
    <property type="nucleotide sequence ID" value="XM_031580576.2"/>
</dbReference>
<gene>
    <name evidence="5" type="primary">LOC105908223</name>
</gene>